<reference evidence="2" key="1">
    <citation type="journal article" date="2006" name="PLoS Biol.">
        <title>Macronuclear genome sequence of the ciliate Tetrahymena thermophila, a model eukaryote.</title>
        <authorList>
            <person name="Eisen J.A."/>
            <person name="Coyne R.S."/>
            <person name="Wu M."/>
            <person name="Wu D."/>
            <person name="Thiagarajan M."/>
            <person name="Wortman J.R."/>
            <person name="Badger J.H."/>
            <person name="Ren Q."/>
            <person name="Amedeo P."/>
            <person name="Jones K.M."/>
            <person name="Tallon L.J."/>
            <person name="Delcher A.L."/>
            <person name="Salzberg S.L."/>
            <person name="Silva J.C."/>
            <person name="Haas B.J."/>
            <person name="Majoros W.H."/>
            <person name="Farzad M."/>
            <person name="Carlton J.M."/>
            <person name="Smith R.K. Jr."/>
            <person name="Garg J."/>
            <person name="Pearlman R.E."/>
            <person name="Karrer K.M."/>
            <person name="Sun L."/>
            <person name="Manning G."/>
            <person name="Elde N.C."/>
            <person name="Turkewitz A.P."/>
            <person name="Asai D.J."/>
            <person name="Wilkes D.E."/>
            <person name="Wang Y."/>
            <person name="Cai H."/>
            <person name="Collins K."/>
            <person name="Stewart B.A."/>
            <person name="Lee S.R."/>
            <person name="Wilamowska K."/>
            <person name="Weinberg Z."/>
            <person name="Ruzzo W.L."/>
            <person name="Wloga D."/>
            <person name="Gaertig J."/>
            <person name="Frankel J."/>
            <person name="Tsao C.-C."/>
            <person name="Gorovsky M.A."/>
            <person name="Keeling P.J."/>
            <person name="Waller R.F."/>
            <person name="Patron N.J."/>
            <person name="Cherry J.M."/>
            <person name="Stover N.A."/>
            <person name="Krieger C.J."/>
            <person name="del Toro C."/>
            <person name="Ryder H.F."/>
            <person name="Williamson S.C."/>
            <person name="Barbeau R.A."/>
            <person name="Hamilton E.P."/>
            <person name="Orias E."/>
        </authorList>
    </citation>
    <scope>NUCLEOTIDE SEQUENCE [LARGE SCALE GENOMIC DNA]</scope>
    <source>
        <strain evidence="2">SB210</strain>
    </source>
</reference>
<evidence type="ECO:0000313" key="2">
    <source>
        <dbReference type="Proteomes" id="UP000009168"/>
    </source>
</evidence>
<keyword evidence="2" id="KW-1185">Reference proteome</keyword>
<dbReference type="Proteomes" id="UP000009168">
    <property type="component" value="Unassembled WGS sequence"/>
</dbReference>
<dbReference type="AlphaFoldDB" id="Q22RU3"/>
<dbReference type="GeneID" id="7846077"/>
<gene>
    <name evidence="1" type="ORF">TTHERM_00011950</name>
</gene>
<proteinExistence type="predicted"/>
<dbReference type="InterPro" id="IPR036322">
    <property type="entry name" value="WD40_repeat_dom_sf"/>
</dbReference>
<dbReference type="KEGG" id="tet:TTHERM_00011950"/>
<accession>Q22RU3</accession>
<dbReference type="RefSeq" id="XP_001008274.2">
    <property type="nucleotide sequence ID" value="XM_001008274.2"/>
</dbReference>
<name>Q22RU3_TETTS</name>
<dbReference type="InParanoid" id="Q22RU3"/>
<dbReference type="SUPFAM" id="SSF57184">
    <property type="entry name" value="Growth factor receptor domain"/>
    <property type="match status" value="1"/>
</dbReference>
<dbReference type="SUPFAM" id="SSF50978">
    <property type="entry name" value="WD40 repeat-like"/>
    <property type="match status" value="1"/>
</dbReference>
<evidence type="ECO:0000313" key="1">
    <source>
        <dbReference type="EMBL" id="EAR88029.2"/>
    </source>
</evidence>
<protein>
    <submittedName>
        <fullName evidence="1">Uncharacterized protein</fullName>
    </submittedName>
</protein>
<dbReference type="InterPro" id="IPR009030">
    <property type="entry name" value="Growth_fac_rcpt_cys_sf"/>
</dbReference>
<organism evidence="1 2">
    <name type="scientific">Tetrahymena thermophila (strain SB210)</name>
    <dbReference type="NCBI Taxonomy" id="312017"/>
    <lineage>
        <taxon>Eukaryota</taxon>
        <taxon>Sar</taxon>
        <taxon>Alveolata</taxon>
        <taxon>Ciliophora</taxon>
        <taxon>Intramacronucleata</taxon>
        <taxon>Oligohymenophorea</taxon>
        <taxon>Hymenostomatida</taxon>
        <taxon>Tetrahymenina</taxon>
        <taxon>Tetrahymenidae</taxon>
        <taxon>Tetrahymena</taxon>
    </lineage>
</organism>
<dbReference type="HOGENOM" id="CLU_310273_0_0_1"/>
<dbReference type="EMBL" id="GG662845">
    <property type="protein sequence ID" value="EAR88029.2"/>
    <property type="molecule type" value="Genomic_DNA"/>
</dbReference>
<sequence>MSNQIYLQQKKNNKLSKTNCQSCYDDFKPFDTQTYCNQCNEGFQLNEKNTLCISNCDVGQYYDNEMQSCSNSCSQDDQLSNPITKSCDQILQCPSMRKIGQQIPSKIKNLIISEKYNLIAIQYTENFYITILSLDKGQLRGKIDSVQEEINKIQTSIEIYDIIIPDYYPQQLYNSTLGIIIIQYWNCLKVYEAFTGKMIDKICFDKEQILFSQFEQEFQYIYLLENDQQNFVIRNFIDKKVVNIDNKTYSSATFVSNLAYSLDFVYQTSQQLYIYYGEYTIALLQFNSSNGFSTLNLIQNYNQENESNKQFTQSKKITQFYEDQEDHYILYYDLTNELISVIDLENSKLIVQIQTQVFDAEVICFKVIKSQGNKFLVAINPNLKLHIYEYQTFSQVFWQEYDGSDPINVQILQSYNIDGEMIAYNPNNIYKFYISPNGNVSKFDKINFENIVIFDLVFFNDSDKYIYLLREDQFQIIAIDQKNMQQSSLSSQIFNEKNGISQYTVDYQLKYITAASNDNFILTLDEKLEIQLFFAFQSTIYLCKIPTFIDQQNVFCLLQPVYGESLSCISIVNSITKNYNCMGKIQTPKYIQFDRLSQMVSYLCFKDDQYALVYQKLSSGNLFDKFYKQFPNLEVDNIKSLNQAGNKLNGYLNDTSGEIYKFKVDLNYETSLSSVIKGQEKYNLTENVILWQSKGVLVENQYNHIQIYSLLAKKLVFSTKNTINFFCNYKIKDIQLIKDVIMFFICDSTLYAVAAQQIIQLNNLV</sequence>